<protein>
    <submittedName>
        <fullName evidence="1">Uncharacterized protein</fullName>
    </submittedName>
</protein>
<dbReference type="Proteomes" id="UP000327000">
    <property type="component" value="Unassembled WGS sequence"/>
</dbReference>
<dbReference type="EMBL" id="VOKX01000009">
    <property type="protein sequence ID" value="KAB7849857.1"/>
    <property type="molecule type" value="Genomic_DNA"/>
</dbReference>
<sequence length="365" mass="39559">MDTPAGDDLYITWLPPAFFHPLPLDSVDAEEAADRLYSLTERLLPSGTDEERLRMCVTYGYLLEGLIEAGAEYAAFCALDMGGGRQSTASLAMYRLALEDYAITNPLSQTASALREAYPGDDIRFADLPCGKAVVRIGDEPFLVPSEFSGTGTPVEMVRGVIQVYTPSPDESDMVVLELGTPAMDDWDFYSELFASVVQTVSWSTEDELLFLAEPSQTFDPVDSASTAAAQEIYAHSSNVLDALAMHGSVSPENRLSEVVCHDCRAVKSPIPCSLLHEWSVRVVTAPDNSIDVMRRAEAALLDHGWNRTPPSATAVHSFAAVHAAGYRLGLTPLPGGQRLLVKVLGPCRRPVETPAGCHRSVKKP</sequence>
<accession>A0A5N5WDP8</accession>
<reference evidence="1 2" key="1">
    <citation type="journal article" date="2019" name="Microb. Cell Fact.">
        <title>Exploring novel herbicidin analogues by transcriptional regulator overexpression and MS/MS molecular networking.</title>
        <authorList>
            <person name="Shi Y."/>
            <person name="Gu R."/>
            <person name="Li Y."/>
            <person name="Wang X."/>
            <person name="Ren W."/>
            <person name="Li X."/>
            <person name="Wang L."/>
            <person name="Xie Y."/>
            <person name="Hong B."/>
        </authorList>
    </citation>
    <scope>NUCLEOTIDE SEQUENCE [LARGE SCALE GENOMIC DNA]</scope>
    <source>
        <strain evidence="1 2">US-43</strain>
    </source>
</reference>
<proteinExistence type="predicted"/>
<evidence type="ECO:0000313" key="1">
    <source>
        <dbReference type="EMBL" id="KAB7849857.1"/>
    </source>
</evidence>
<gene>
    <name evidence="1" type="ORF">FRZ00_04225</name>
</gene>
<name>A0A5N5WDP8_STRMB</name>
<dbReference type="AlphaFoldDB" id="A0A5N5WDP8"/>
<comment type="caution">
    <text evidence="1">The sequence shown here is derived from an EMBL/GenBank/DDBJ whole genome shotgun (WGS) entry which is preliminary data.</text>
</comment>
<dbReference type="OrthoDB" id="3970633at2"/>
<keyword evidence="2" id="KW-1185">Reference proteome</keyword>
<organism evidence="1 2">
    <name type="scientific">Streptomyces mobaraensis</name>
    <name type="common">Streptoverticillium mobaraense</name>
    <dbReference type="NCBI Taxonomy" id="35621"/>
    <lineage>
        <taxon>Bacteria</taxon>
        <taxon>Bacillati</taxon>
        <taxon>Actinomycetota</taxon>
        <taxon>Actinomycetes</taxon>
        <taxon>Kitasatosporales</taxon>
        <taxon>Streptomycetaceae</taxon>
        <taxon>Streptomyces</taxon>
    </lineage>
</organism>
<evidence type="ECO:0000313" key="2">
    <source>
        <dbReference type="Proteomes" id="UP000327000"/>
    </source>
</evidence>
<dbReference type="RefSeq" id="WP_152262489.1">
    <property type="nucleotide sequence ID" value="NZ_VOKX01000009.1"/>
</dbReference>